<evidence type="ECO:0000313" key="4">
    <source>
        <dbReference type="EMBL" id="SDG20977.1"/>
    </source>
</evidence>
<keyword evidence="5" id="KW-1185">Reference proteome</keyword>
<dbReference type="InterPro" id="IPR020845">
    <property type="entry name" value="AMP-binding_CS"/>
</dbReference>
<dbReference type="Pfam" id="PF00501">
    <property type="entry name" value="AMP-binding"/>
    <property type="match status" value="1"/>
</dbReference>
<dbReference type="GO" id="GO:0006631">
    <property type="term" value="P:fatty acid metabolic process"/>
    <property type="evidence" value="ECO:0007669"/>
    <property type="project" value="TreeGrafter"/>
</dbReference>
<dbReference type="PANTHER" id="PTHR43201">
    <property type="entry name" value="ACYL-COA SYNTHETASE"/>
    <property type="match status" value="1"/>
</dbReference>
<dbReference type="InterPro" id="IPR045851">
    <property type="entry name" value="AMP-bd_C_sf"/>
</dbReference>
<sequence>MSHNLFDIFAQRMRARGDADFITTRDGRGYSYAQALEVSARLAGALVALGVSPGDRVAVQVDKSPETILLYLATLRVGGVYLPLNTGYTGEEIRYFLGDAQPALFVCRPAVEGEARRIAGETGCPQVATLGIEADGSLMTAAAAATPYEDIQAREGEDLAAILYTSGTTGRSKGAMLTHDNLGSNAKALVDAWQFSEADRLIHALPIFHTHGLFVACNVVLMSGASMCFLPRFDVEAIIDELPAGTTMMGVPTFYTRLLQDPRLTPELTAKMRLFTSGSAPLTADTHQAFEARTGHAILERYGMTETNMNTSNPYEGDRIAGTVGMPLPGVEIRITDRESHTALPQGEIGMLEVRGPNVFVGYWRMPEKTKEELLEDGFFVTGDLAMIDERGYVHIVGRDKDLVISGGYNVYPKEVEQVIDELDGVVESAVIGVPHPDFGEGVTAVVVKEPGATVDEAAVLGSLSGHLAKYKQPKRVLFADALPRNTMGKVQKKQLRDDYRDLYNNA</sequence>
<evidence type="ECO:0000259" key="2">
    <source>
        <dbReference type="Pfam" id="PF00501"/>
    </source>
</evidence>
<name>A0A1G7SD54_9GAMM</name>
<protein>
    <submittedName>
        <fullName evidence="4">Malonyl-CoA/methylmalonyl-CoA synthetase</fullName>
    </submittedName>
</protein>
<dbReference type="AlphaFoldDB" id="A0A1G7SD54"/>
<dbReference type="CDD" id="cd05941">
    <property type="entry name" value="MCS"/>
    <property type="match status" value="1"/>
</dbReference>
<dbReference type="EMBL" id="FNCI01000006">
    <property type="protein sequence ID" value="SDG20977.1"/>
    <property type="molecule type" value="Genomic_DNA"/>
</dbReference>
<dbReference type="RefSeq" id="WP_092525617.1">
    <property type="nucleotide sequence ID" value="NZ_FNCI01000006.1"/>
</dbReference>
<comment type="similarity">
    <text evidence="1">Belongs to the ATP-dependent AMP-binding enzyme family.</text>
</comment>
<gene>
    <name evidence="4" type="ORF">SAMN05216571_10699</name>
</gene>
<dbReference type="Pfam" id="PF13193">
    <property type="entry name" value="AMP-binding_C"/>
    <property type="match status" value="1"/>
</dbReference>
<reference evidence="4 5" key="1">
    <citation type="submission" date="2016-10" db="EMBL/GenBank/DDBJ databases">
        <authorList>
            <person name="de Groot N.N."/>
        </authorList>
    </citation>
    <scope>NUCLEOTIDE SEQUENCE [LARGE SCALE GENOMIC DNA]</scope>
    <source>
        <strain evidence="4 5">BH539</strain>
    </source>
</reference>
<dbReference type="PANTHER" id="PTHR43201:SF8">
    <property type="entry name" value="ACYL-COA SYNTHETASE FAMILY MEMBER 3"/>
    <property type="match status" value="1"/>
</dbReference>
<dbReference type="InterPro" id="IPR000873">
    <property type="entry name" value="AMP-dep_synth/lig_dom"/>
</dbReference>
<dbReference type="NCBIfam" id="NF005702">
    <property type="entry name" value="PRK07514.1"/>
    <property type="match status" value="1"/>
</dbReference>
<dbReference type="PROSITE" id="PS00455">
    <property type="entry name" value="AMP_BINDING"/>
    <property type="match status" value="1"/>
</dbReference>
<feature type="domain" description="AMP-binding enzyme C-terminal" evidence="3">
    <location>
        <begin position="415"/>
        <end position="490"/>
    </location>
</feature>
<dbReference type="STRING" id="284577.SAMN05216571_10699"/>
<dbReference type="Proteomes" id="UP000198641">
    <property type="component" value="Unassembled WGS sequence"/>
</dbReference>
<dbReference type="OrthoDB" id="9803968at2"/>
<evidence type="ECO:0000313" key="5">
    <source>
        <dbReference type="Proteomes" id="UP000198641"/>
    </source>
</evidence>
<accession>A0A1G7SD54</accession>
<dbReference type="GO" id="GO:0031956">
    <property type="term" value="F:medium-chain fatty acid-CoA ligase activity"/>
    <property type="evidence" value="ECO:0007669"/>
    <property type="project" value="TreeGrafter"/>
</dbReference>
<proteinExistence type="inferred from homology"/>
<dbReference type="InterPro" id="IPR025110">
    <property type="entry name" value="AMP-bd_C"/>
</dbReference>
<dbReference type="Gene3D" id="3.30.300.30">
    <property type="match status" value="1"/>
</dbReference>
<evidence type="ECO:0000256" key="1">
    <source>
        <dbReference type="ARBA" id="ARBA00006432"/>
    </source>
</evidence>
<organism evidence="4 5">
    <name type="scientific">Onishia taeanensis</name>
    <dbReference type="NCBI Taxonomy" id="284577"/>
    <lineage>
        <taxon>Bacteria</taxon>
        <taxon>Pseudomonadati</taxon>
        <taxon>Pseudomonadota</taxon>
        <taxon>Gammaproteobacteria</taxon>
        <taxon>Oceanospirillales</taxon>
        <taxon>Halomonadaceae</taxon>
        <taxon>Onishia</taxon>
    </lineage>
</organism>
<dbReference type="InterPro" id="IPR042099">
    <property type="entry name" value="ANL_N_sf"/>
</dbReference>
<dbReference type="SUPFAM" id="SSF56801">
    <property type="entry name" value="Acetyl-CoA synthetase-like"/>
    <property type="match status" value="1"/>
</dbReference>
<dbReference type="Gene3D" id="3.40.50.12780">
    <property type="entry name" value="N-terminal domain of ligase-like"/>
    <property type="match status" value="1"/>
</dbReference>
<feature type="domain" description="AMP-dependent synthetase/ligase" evidence="2">
    <location>
        <begin position="10"/>
        <end position="364"/>
    </location>
</feature>
<evidence type="ECO:0000259" key="3">
    <source>
        <dbReference type="Pfam" id="PF13193"/>
    </source>
</evidence>